<dbReference type="Gene3D" id="3.80.10.10">
    <property type="entry name" value="Ribonuclease Inhibitor"/>
    <property type="match status" value="3"/>
</dbReference>
<evidence type="ECO:0000256" key="3">
    <source>
        <dbReference type="ARBA" id="ARBA00022614"/>
    </source>
</evidence>
<dbReference type="SMART" id="SM00369">
    <property type="entry name" value="LRR_TYP"/>
    <property type="match status" value="15"/>
</dbReference>
<keyword evidence="6" id="KW-0547">Nucleotide-binding</keyword>
<dbReference type="Gene3D" id="3.40.50.300">
    <property type="entry name" value="P-loop containing nucleotide triphosphate hydrolases"/>
    <property type="match status" value="1"/>
</dbReference>
<keyword evidence="3" id="KW-0433">Leucine-rich repeat</keyword>
<evidence type="ECO:0000259" key="12">
    <source>
        <dbReference type="PROSITE" id="PS51424"/>
    </source>
</evidence>
<feature type="domain" description="TIR" evidence="11">
    <location>
        <begin position="1142"/>
        <end position="1295"/>
    </location>
</feature>
<dbReference type="SUPFAM" id="SSF52540">
    <property type="entry name" value="P-loop containing nucleoside triphosphate hydrolases"/>
    <property type="match status" value="1"/>
</dbReference>
<dbReference type="InterPro" id="IPR020859">
    <property type="entry name" value="ROC"/>
</dbReference>
<dbReference type="PRINTS" id="PR00449">
    <property type="entry name" value="RASTRNSFRMNG"/>
</dbReference>
<dbReference type="Pfam" id="PF12799">
    <property type="entry name" value="LRR_4"/>
    <property type="match status" value="11"/>
</dbReference>
<gene>
    <name evidence="13" type="ORF">RCC75_09425</name>
</gene>
<evidence type="ECO:0000256" key="8">
    <source>
        <dbReference type="ARBA" id="ARBA00022840"/>
    </source>
</evidence>
<sequence length="1295" mass="146791">MSMTPLEIALERIKECRSTRSPELDLSKLGLDAIPEPVFELAWLEKLDVAGDRKKWEQGNLREIPAAIGQLTALREFDCTLNQISDLSPLRDLPALQTLDCSSNQISDLSPLRDLPALQTLYCDSNQISDLSPLRDLPALQGLSCWMNQIIDLSPLRDLPTLQVLSCSFNQIIDLSPLRDLPTLQALVCSSNQIIDLSPLRDLPTLQALVCSFNQISDLSPLCDLPALQTLDCSSNQINNLTLRDLPALQTLDCRSNQINNLTLRDLPALQTLDCDSNQISDLSPLRDLPALQTLDCRSNQISDLSPLRDLPALQTLDCRSNQISDLSPLRDLPALQELDCSSNQISDLSPLCDLPALQTLDCSSNQISDLSPLRDLPALQELDCRSNQISDLSPLRDLPALQTLYCDSNQISDLSPLRDLPALQRLDCSSNQISDLSPLHDLPALQRLDCDSNQISDLSPLRDLPALQTLYCDSNQISDLSPLCDLPALQTLDCRSNQINNLTLRDLPALQTLDCRSNQINNLTLRDLPALQTLDCSSNQINNLTLRDLPALQTLDCSYNQTNNLKLRDLPTLQRLDCSYNQISDLSPLRDLPALQKLTCGANEINDLSAIDDLLLSDQLQKFSFHDSPKSGIPSALLGSYHGDNCLENIKHYRQAILLHGSVTQKQLKIQLVGNGRVGKTTLAIALETGKPVEEDCASTHGITIKTIPFPMDNGDTINLNVWDFGGQEIYHATHRLFLSSDCLYLLLWAEETEENDQEIRHSINYWLEAIQDLGGNSPIIIVKNQRDRAKNKSPVPPELAMEELDQECEFVSISAKKYQGIYKLRGIIEEFLYDPKLQVRVELPNTWVAVQEQLEALKATDKSIAFSHFRDLCMAAGIDYVDWFVDYLHKIGVLFYQKNTFQDQVILDQNWVIDAAYRVFDPNGCREDIEDKRGKFKGKFTRSIWSDVDDVERQIYLDFMRNCGICYEPQYRDNQYKAIPFAEREFIIPALLPPESKTQKARREQSQPDDWLLVVDYPFLHRSIIERLILRLGETYDSEVWRTGIFCETEFGEVLLHCEPATPNCKTSNAGQLQFYIRANQQPNKLVQVLRKLVKEISPQPPRYKEYLQQGNKAREALPPFDDEEVEKVRSRLDPIEPTKTLKLFISYSRADREHKLTLEKHLRLIKEALKHQVKLIIWSDHLMDAGEGVNDQILPELRSADLILLLVSPDFLDPERYSCRIELPIALERHEKEKTPVIPVIVHHTLWQGRLGHLTVATKENANPREDWPSDYKFWGSVQSGIQDKIEKLLQT</sequence>
<accession>A0ABU0Y7P2</accession>
<evidence type="ECO:0000256" key="5">
    <source>
        <dbReference type="ARBA" id="ARBA00022737"/>
    </source>
</evidence>
<protein>
    <recommendedName>
        <fullName evidence="1">non-specific serine/threonine protein kinase</fullName>
        <ecNumber evidence="1">2.7.11.1</ecNumber>
    </recommendedName>
</protein>
<evidence type="ECO:0000256" key="1">
    <source>
        <dbReference type="ARBA" id="ARBA00012513"/>
    </source>
</evidence>
<keyword evidence="14" id="KW-1185">Reference proteome</keyword>
<dbReference type="EC" id="2.7.11.1" evidence="1"/>
<evidence type="ECO:0000256" key="6">
    <source>
        <dbReference type="ARBA" id="ARBA00022741"/>
    </source>
</evidence>
<dbReference type="Gene3D" id="1.10.10.10">
    <property type="entry name" value="Winged helix-like DNA-binding domain superfamily/Winged helix DNA-binding domain"/>
    <property type="match status" value="1"/>
</dbReference>
<dbReference type="InterPro" id="IPR035897">
    <property type="entry name" value="Toll_tir_struct_dom_sf"/>
</dbReference>
<dbReference type="RefSeq" id="WP_308134719.1">
    <property type="nucleotide sequence ID" value="NZ_JAVFKN010000011.1"/>
</dbReference>
<evidence type="ECO:0000256" key="9">
    <source>
        <dbReference type="ARBA" id="ARBA00047899"/>
    </source>
</evidence>
<dbReference type="PROSITE" id="PS51450">
    <property type="entry name" value="LRR"/>
    <property type="match status" value="16"/>
</dbReference>
<keyword evidence="4" id="KW-0808">Transferase</keyword>
<dbReference type="InterPro" id="IPR001611">
    <property type="entry name" value="Leu-rich_rpt"/>
</dbReference>
<dbReference type="PANTHER" id="PTHR46652:SF3">
    <property type="entry name" value="LEUCINE-RICH REPEAT-CONTAINING PROTEIN 9"/>
    <property type="match status" value="1"/>
</dbReference>
<dbReference type="InterPro" id="IPR036388">
    <property type="entry name" value="WH-like_DNA-bd_sf"/>
</dbReference>
<keyword evidence="5" id="KW-0677">Repeat</keyword>
<evidence type="ECO:0000313" key="14">
    <source>
        <dbReference type="Proteomes" id="UP001223336"/>
    </source>
</evidence>
<dbReference type="InterPro" id="IPR032675">
    <property type="entry name" value="LRR_dom_sf"/>
</dbReference>
<comment type="caution">
    <text evidence="13">The sequence shown here is derived from an EMBL/GenBank/DDBJ whole genome shotgun (WGS) entry which is preliminary data.</text>
</comment>
<dbReference type="InterPro" id="IPR032171">
    <property type="entry name" value="COR-A"/>
</dbReference>
<comment type="catalytic activity">
    <reaction evidence="10">
        <text>L-seryl-[protein] + ATP = O-phospho-L-seryl-[protein] + ADP + H(+)</text>
        <dbReference type="Rhea" id="RHEA:17989"/>
        <dbReference type="Rhea" id="RHEA-COMP:9863"/>
        <dbReference type="Rhea" id="RHEA-COMP:11604"/>
        <dbReference type="ChEBI" id="CHEBI:15378"/>
        <dbReference type="ChEBI" id="CHEBI:29999"/>
        <dbReference type="ChEBI" id="CHEBI:30616"/>
        <dbReference type="ChEBI" id="CHEBI:83421"/>
        <dbReference type="ChEBI" id="CHEBI:456216"/>
        <dbReference type="EC" id="2.7.11.1"/>
    </reaction>
</comment>
<dbReference type="Pfam" id="PF16095">
    <property type="entry name" value="COR-A"/>
    <property type="match status" value="1"/>
</dbReference>
<dbReference type="EMBL" id="JAVFKN010000011">
    <property type="protein sequence ID" value="MDQ5768748.1"/>
    <property type="molecule type" value="Genomic_DNA"/>
</dbReference>
<dbReference type="InterPro" id="IPR003591">
    <property type="entry name" value="Leu-rich_rpt_typical-subtyp"/>
</dbReference>
<dbReference type="SUPFAM" id="SSF52200">
    <property type="entry name" value="Toll/Interleukin receptor TIR domain"/>
    <property type="match status" value="1"/>
</dbReference>
<evidence type="ECO:0000259" key="11">
    <source>
        <dbReference type="PROSITE" id="PS50104"/>
    </source>
</evidence>
<comment type="catalytic activity">
    <reaction evidence="9">
        <text>L-threonyl-[protein] + ATP = O-phospho-L-threonyl-[protein] + ADP + H(+)</text>
        <dbReference type="Rhea" id="RHEA:46608"/>
        <dbReference type="Rhea" id="RHEA-COMP:11060"/>
        <dbReference type="Rhea" id="RHEA-COMP:11605"/>
        <dbReference type="ChEBI" id="CHEBI:15378"/>
        <dbReference type="ChEBI" id="CHEBI:30013"/>
        <dbReference type="ChEBI" id="CHEBI:30616"/>
        <dbReference type="ChEBI" id="CHEBI:61977"/>
        <dbReference type="ChEBI" id="CHEBI:456216"/>
        <dbReference type="EC" id="2.7.11.1"/>
    </reaction>
</comment>
<evidence type="ECO:0000256" key="4">
    <source>
        <dbReference type="ARBA" id="ARBA00022679"/>
    </source>
</evidence>
<dbReference type="InterPro" id="IPR025875">
    <property type="entry name" value="Leu-rich_rpt_4"/>
</dbReference>
<dbReference type="InterPro" id="IPR050836">
    <property type="entry name" value="SDS22/Internalin_LRR"/>
</dbReference>
<keyword evidence="8" id="KW-0067">ATP-binding</keyword>
<proteinExistence type="predicted"/>
<feature type="domain" description="Roc" evidence="12">
    <location>
        <begin position="662"/>
        <end position="837"/>
    </location>
</feature>
<keyword evidence="7" id="KW-0418">Kinase</keyword>
<dbReference type="PANTHER" id="PTHR46652">
    <property type="entry name" value="LEUCINE-RICH REPEAT AND IQ DOMAIN-CONTAINING PROTEIN 1-RELATED"/>
    <property type="match status" value="1"/>
</dbReference>
<dbReference type="PROSITE" id="PS51424">
    <property type="entry name" value="ROC"/>
    <property type="match status" value="1"/>
</dbReference>
<dbReference type="SUPFAM" id="SSF52058">
    <property type="entry name" value="L domain-like"/>
    <property type="match status" value="2"/>
</dbReference>
<dbReference type="SUPFAM" id="SSF52075">
    <property type="entry name" value="Outer arm dynein light chain 1"/>
    <property type="match status" value="1"/>
</dbReference>
<dbReference type="Pfam" id="PF13676">
    <property type="entry name" value="TIR_2"/>
    <property type="match status" value="1"/>
</dbReference>
<organism evidence="13 14">
    <name type="scientific">Thiothrix subterranea</name>
    <dbReference type="NCBI Taxonomy" id="2735563"/>
    <lineage>
        <taxon>Bacteria</taxon>
        <taxon>Pseudomonadati</taxon>
        <taxon>Pseudomonadota</taxon>
        <taxon>Gammaproteobacteria</taxon>
        <taxon>Thiotrichales</taxon>
        <taxon>Thiotrichaceae</taxon>
        <taxon>Thiothrix</taxon>
    </lineage>
</organism>
<keyword evidence="2" id="KW-0723">Serine/threonine-protein kinase</keyword>
<evidence type="ECO:0000256" key="7">
    <source>
        <dbReference type="ARBA" id="ARBA00022777"/>
    </source>
</evidence>
<dbReference type="PROSITE" id="PS50104">
    <property type="entry name" value="TIR"/>
    <property type="match status" value="1"/>
</dbReference>
<evidence type="ECO:0000256" key="2">
    <source>
        <dbReference type="ARBA" id="ARBA00022527"/>
    </source>
</evidence>
<evidence type="ECO:0000313" key="13">
    <source>
        <dbReference type="EMBL" id="MDQ5768748.1"/>
    </source>
</evidence>
<dbReference type="InterPro" id="IPR000157">
    <property type="entry name" value="TIR_dom"/>
</dbReference>
<dbReference type="Pfam" id="PF08477">
    <property type="entry name" value="Roc"/>
    <property type="match status" value="1"/>
</dbReference>
<dbReference type="InterPro" id="IPR027417">
    <property type="entry name" value="P-loop_NTPase"/>
</dbReference>
<evidence type="ECO:0000256" key="10">
    <source>
        <dbReference type="ARBA" id="ARBA00048679"/>
    </source>
</evidence>
<dbReference type="SMART" id="SM00364">
    <property type="entry name" value="LRR_BAC"/>
    <property type="match status" value="18"/>
</dbReference>
<reference evidence="13 14" key="1">
    <citation type="submission" date="2023-08" db="EMBL/GenBank/DDBJ databases">
        <title>New molecular markers tilS and rpoB for phylogenetic and monitoring studies of the genus Thiothrix biodiversity.</title>
        <authorList>
            <person name="Ravin N.V."/>
            <person name="Smolyakov D."/>
            <person name="Markov N.D."/>
            <person name="Beletsky A.V."/>
            <person name="Mardanov A.V."/>
            <person name="Rudenko T.S."/>
            <person name="Grabovich M.Y."/>
        </authorList>
    </citation>
    <scope>NUCLEOTIDE SEQUENCE [LARGE SCALE GENOMIC DNA]</scope>
    <source>
        <strain evidence="13 14">H33</strain>
    </source>
</reference>
<dbReference type="Proteomes" id="UP001223336">
    <property type="component" value="Unassembled WGS sequence"/>
</dbReference>
<dbReference type="Gene3D" id="3.40.50.10140">
    <property type="entry name" value="Toll/interleukin-1 receptor homology (TIR) domain"/>
    <property type="match status" value="1"/>
</dbReference>
<name>A0ABU0Y7P2_9GAMM</name>